<reference evidence="3" key="1">
    <citation type="submission" date="2022-10" db="EMBL/GenBank/DDBJ databases">
        <title>Tapping the CABI collections for fungal endophytes: first genome assemblies for Collariella, Neodidymelliopsis, Ascochyta clinopodiicola, Didymella pomorum, Didymosphaeria variabile, Neocosmospora piperis and Neocucurbitaria cava.</title>
        <authorList>
            <person name="Hill R."/>
        </authorList>
    </citation>
    <scope>NUCLEOTIDE SEQUENCE</scope>
    <source>
        <strain evidence="3">IMI 355082</strain>
    </source>
</reference>
<feature type="region of interest" description="Disordered" evidence="1">
    <location>
        <begin position="1"/>
        <end position="27"/>
    </location>
</feature>
<dbReference type="Proteomes" id="UP001140453">
    <property type="component" value="Unassembled WGS sequence"/>
</dbReference>
<dbReference type="OrthoDB" id="2142598at2759"/>
<dbReference type="Gene3D" id="3.40.50.410">
    <property type="entry name" value="von Willebrand factor, type A domain"/>
    <property type="match status" value="1"/>
</dbReference>
<protein>
    <recommendedName>
        <fullName evidence="2">VWFA domain-containing protein</fullName>
    </recommendedName>
</protein>
<dbReference type="InterPro" id="IPR036465">
    <property type="entry name" value="vWFA_dom_sf"/>
</dbReference>
<evidence type="ECO:0000259" key="2">
    <source>
        <dbReference type="PROSITE" id="PS50234"/>
    </source>
</evidence>
<gene>
    <name evidence="3" type="ORF">N0V93_000315</name>
</gene>
<feature type="compositionally biased region" description="Polar residues" evidence="1">
    <location>
        <begin position="1"/>
        <end position="11"/>
    </location>
</feature>
<accession>A0A9W8Z1P2</accession>
<organism evidence="3 4">
    <name type="scientific">Gnomoniopsis smithogilvyi</name>
    <dbReference type="NCBI Taxonomy" id="1191159"/>
    <lineage>
        <taxon>Eukaryota</taxon>
        <taxon>Fungi</taxon>
        <taxon>Dikarya</taxon>
        <taxon>Ascomycota</taxon>
        <taxon>Pezizomycotina</taxon>
        <taxon>Sordariomycetes</taxon>
        <taxon>Sordariomycetidae</taxon>
        <taxon>Diaporthales</taxon>
        <taxon>Gnomoniaceae</taxon>
        <taxon>Gnomoniopsis</taxon>
    </lineage>
</organism>
<comment type="caution">
    <text evidence="3">The sequence shown here is derived from an EMBL/GenBank/DDBJ whole genome shotgun (WGS) entry which is preliminary data.</text>
</comment>
<feature type="domain" description="VWFA" evidence="2">
    <location>
        <begin position="422"/>
        <end position="641"/>
    </location>
</feature>
<sequence>MAVSKRQSLLNSGPAAPPAYSESSPGHHHQNAVIAAAEIRAQDEQEMQQLLQVVQLHYRIYNTDLEPPEHDVDFYCTCQSCAYRRRKAVRYRVQDIWSKAVMYPGEKAYNDNTATLGWRNPYRFGVVSPYGPYASYGGGSASFGQFSTGVWAGMRPIPKCHTKAIQQTIQLNNSLNQRAQSDVDAREPSKSIWGDKAGDKATTMPSTHEKETKGAVEAAPSRMSKFSRAKELLHIKSAEQKATEEARILQDSILAEELGRWPDEDWRAIVSMYQEKMGMTGKIAHLRTHRPIQYLHLLRAGYFEPIPVAWADRASNPLKFTVDAAAGWRGITPSWRGFEDTAEERLYWVLNHREGTSGPVMKPDFISAMNMARARMASAVEPPPAYFSEADVCRQYKSDGYSKQVMPAPFQAFDRPETANDDTMILLDVSGSMDFKPLIAQPDVAKAIIRRFIDAMSNHAHNPGVGYDLATFSNHAKYIGIVNHHNFDERWRTLSIGGGTRVMTGWQLVKNLHFQKHSASATHHPVYGWQAGPETPMLRLLLLLDGEAQDMDEFELDLLGLSWAHVTIFLIGVDGCPHHHRHANELQRISDVNHHVSFVDAQGNCPERFVTHELLKRHLGYNVSLQEFEELEELPAYTEAVA</sequence>
<evidence type="ECO:0000313" key="3">
    <source>
        <dbReference type="EMBL" id="KAJ4396098.1"/>
    </source>
</evidence>
<dbReference type="CDD" id="cd00198">
    <property type="entry name" value="vWFA"/>
    <property type="match status" value="1"/>
</dbReference>
<evidence type="ECO:0000313" key="4">
    <source>
        <dbReference type="Proteomes" id="UP001140453"/>
    </source>
</evidence>
<feature type="region of interest" description="Disordered" evidence="1">
    <location>
        <begin position="176"/>
        <end position="221"/>
    </location>
</feature>
<name>A0A9W8Z1P2_9PEZI</name>
<proteinExistence type="predicted"/>
<evidence type="ECO:0000256" key="1">
    <source>
        <dbReference type="SAM" id="MobiDB-lite"/>
    </source>
</evidence>
<feature type="compositionally biased region" description="Low complexity" evidence="1">
    <location>
        <begin position="12"/>
        <end position="24"/>
    </location>
</feature>
<dbReference type="EMBL" id="JAPEVB010000001">
    <property type="protein sequence ID" value="KAJ4396098.1"/>
    <property type="molecule type" value="Genomic_DNA"/>
</dbReference>
<dbReference type="SUPFAM" id="SSF53300">
    <property type="entry name" value="vWA-like"/>
    <property type="match status" value="1"/>
</dbReference>
<dbReference type="InterPro" id="IPR002035">
    <property type="entry name" value="VWF_A"/>
</dbReference>
<keyword evidence="4" id="KW-1185">Reference proteome</keyword>
<dbReference type="AlphaFoldDB" id="A0A9W8Z1P2"/>
<dbReference type="PROSITE" id="PS50234">
    <property type="entry name" value="VWFA"/>
    <property type="match status" value="1"/>
</dbReference>